<feature type="transmembrane region" description="Helical" evidence="1">
    <location>
        <begin position="6"/>
        <end position="26"/>
    </location>
</feature>
<keyword evidence="1" id="KW-1133">Transmembrane helix</keyword>
<sequence length="168" mass="17977">MDWQAIAAIITGLGVIASFITTWWALRHDRMIAESQAERAEAAARLNEKYTQRIVDALEAIAQTPKPMGALGGGGRVRWSLDGESGDAFRLANTGTTTAFDVSVAGHESLIGPDDIRGGPHLRPGDALTFSAARTPTTADSTITVSWADFAGAPDRSMWQYPLPPAQR</sequence>
<dbReference type="RefSeq" id="WP_236865587.1">
    <property type="nucleotide sequence ID" value="NZ_BAABAZ010000004.1"/>
</dbReference>
<keyword evidence="1" id="KW-0472">Membrane</keyword>
<comment type="caution">
    <text evidence="2">The sequence shown here is derived from an EMBL/GenBank/DDBJ whole genome shotgun (WGS) entry which is preliminary data.</text>
</comment>
<keyword evidence="3" id="KW-1185">Reference proteome</keyword>
<protein>
    <submittedName>
        <fullName evidence="2">Uncharacterized protein</fullName>
    </submittedName>
</protein>
<organism evidence="2 3">
    <name type="scientific">Brevibacterium daeguense</name>
    <dbReference type="NCBI Taxonomy" id="909936"/>
    <lineage>
        <taxon>Bacteria</taxon>
        <taxon>Bacillati</taxon>
        <taxon>Actinomycetota</taxon>
        <taxon>Actinomycetes</taxon>
        <taxon>Micrococcales</taxon>
        <taxon>Brevibacteriaceae</taxon>
        <taxon>Brevibacterium</taxon>
    </lineage>
</organism>
<evidence type="ECO:0000313" key="2">
    <source>
        <dbReference type="EMBL" id="GAA4283269.1"/>
    </source>
</evidence>
<keyword evidence="1" id="KW-0812">Transmembrane</keyword>
<proteinExistence type="predicted"/>
<gene>
    <name evidence="2" type="ORF">GCM10022261_08000</name>
</gene>
<dbReference type="EMBL" id="BAABAZ010000004">
    <property type="protein sequence ID" value="GAA4283269.1"/>
    <property type="molecule type" value="Genomic_DNA"/>
</dbReference>
<evidence type="ECO:0000256" key="1">
    <source>
        <dbReference type="SAM" id="Phobius"/>
    </source>
</evidence>
<dbReference type="Proteomes" id="UP001501586">
    <property type="component" value="Unassembled WGS sequence"/>
</dbReference>
<name>A0ABP8EH27_9MICO</name>
<reference evidence="3" key="1">
    <citation type="journal article" date="2019" name="Int. J. Syst. Evol. Microbiol.">
        <title>The Global Catalogue of Microorganisms (GCM) 10K type strain sequencing project: providing services to taxonomists for standard genome sequencing and annotation.</title>
        <authorList>
            <consortium name="The Broad Institute Genomics Platform"/>
            <consortium name="The Broad Institute Genome Sequencing Center for Infectious Disease"/>
            <person name="Wu L."/>
            <person name="Ma J."/>
        </authorList>
    </citation>
    <scope>NUCLEOTIDE SEQUENCE [LARGE SCALE GENOMIC DNA]</scope>
    <source>
        <strain evidence="3">JCM 17458</strain>
    </source>
</reference>
<evidence type="ECO:0000313" key="3">
    <source>
        <dbReference type="Proteomes" id="UP001501586"/>
    </source>
</evidence>
<accession>A0ABP8EH27</accession>